<keyword evidence="2" id="KW-1185">Reference proteome</keyword>
<protein>
    <submittedName>
        <fullName evidence="1">Uncharacterized protein</fullName>
    </submittedName>
</protein>
<accession>A0A848HM04</accession>
<organism evidence="1 2">
    <name type="scientific">Massilia polaris</name>
    <dbReference type="NCBI Taxonomy" id="2728846"/>
    <lineage>
        <taxon>Bacteria</taxon>
        <taxon>Pseudomonadati</taxon>
        <taxon>Pseudomonadota</taxon>
        <taxon>Betaproteobacteria</taxon>
        <taxon>Burkholderiales</taxon>
        <taxon>Oxalobacteraceae</taxon>
        <taxon>Telluria group</taxon>
        <taxon>Massilia</taxon>
    </lineage>
</organism>
<evidence type="ECO:0000313" key="1">
    <source>
        <dbReference type="EMBL" id="NML62254.1"/>
    </source>
</evidence>
<dbReference type="EMBL" id="JABBGG010000007">
    <property type="protein sequence ID" value="NML62254.1"/>
    <property type="molecule type" value="Genomic_DNA"/>
</dbReference>
<comment type="caution">
    <text evidence="1">The sequence shown here is derived from an EMBL/GenBank/DDBJ whole genome shotgun (WGS) entry which is preliminary data.</text>
</comment>
<evidence type="ECO:0000313" key="2">
    <source>
        <dbReference type="Proteomes" id="UP000583752"/>
    </source>
</evidence>
<proteinExistence type="predicted"/>
<dbReference type="AlphaFoldDB" id="A0A848HM04"/>
<name>A0A848HM04_9BURK</name>
<reference evidence="1 2" key="1">
    <citation type="submission" date="2020-04" db="EMBL/GenBank/DDBJ databases">
        <title>Massilia sp. RP-1-19 isolated from soil.</title>
        <authorList>
            <person name="Dahal R.H."/>
        </authorList>
    </citation>
    <scope>NUCLEOTIDE SEQUENCE [LARGE SCALE GENOMIC DNA]</scope>
    <source>
        <strain evidence="1 2">RP-1-19</strain>
    </source>
</reference>
<dbReference type="Proteomes" id="UP000583752">
    <property type="component" value="Unassembled WGS sequence"/>
</dbReference>
<sequence>MTGPRKGPGAGTRGYIALETLHSIGGEARSNTWMEASLRKWPTAGRVTWDRLVQNLMDARLVFQRDGAFAITDDGLAWLGVAVDAPAREKPVIVGPRYVAPMRPLSTRNIPAIRVMREGAFDYRDIPSLQGSARIEFKTSLKVAGGDVAG</sequence>
<dbReference type="RefSeq" id="WP_169467017.1">
    <property type="nucleotide sequence ID" value="NZ_JABBGG010000007.1"/>
</dbReference>
<gene>
    <name evidence="1" type="ORF">HHL21_14450</name>
</gene>